<feature type="binding site" evidence="11">
    <location>
        <position position="114"/>
    </location>
    <ligand>
        <name>ATP</name>
        <dbReference type="ChEBI" id="CHEBI:30616"/>
    </ligand>
</feature>
<organism evidence="15 16">
    <name type="scientific">Methylomonas fluvii</name>
    <dbReference type="NCBI Taxonomy" id="1854564"/>
    <lineage>
        <taxon>Bacteria</taxon>
        <taxon>Pseudomonadati</taxon>
        <taxon>Pseudomonadota</taxon>
        <taxon>Gammaproteobacteria</taxon>
        <taxon>Methylococcales</taxon>
        <taxon>Methylococcaceae</taxon>
        <taxon>Methylomonas</taxon>
    </lineage>
</organism>
<dbReference type="EMBL" id="JACXST010000001">
    <property type="protein sequence ID" value="MBD9360640.1"/>
    <property type="molecule type" value="Genomic_DNA"/>
</dbReference>
<evidence type="ECO:0000259" key="14">
    <source>
        <dbReference type="PROSITE" id="PS51196"/>
    </source>
</evidence>
<keyword evidence="1 11" id="KW-0813">Transport</keyword>
<evidence type="ECO:0000256" key="2">
    <source>
        <dbReference type="ARBA" id="ARBA00022475"/>
    </source>
</evidence>
<keyword evidence="5 11" id="KW-0547">Nucleotide-binding</keyword>
<dbReference type="InterPro" id="IPR014001">
    <property type="entry name" value="Helicase_ATP-bd"/>
</dbReference>
<dbReference type="CDD" id="cd17928">
    <property type="entry name" value="DEXDc_SecA"/>
    <property type="match status" value="1"/>
</dbReference>
<feature type="domain" description="SecA family profile" evidence="14">
    <location>
        <begin position="30"/>
        <end position="623"/>
    </location>
</feature>
<dbReference type="SMART" id="SM00958">
    <property type="entry name" value="SecA_PP_bind"/>
    <property type="match status" value="1"/>
</dbReference>
<dbReference type="InterPro" id="IPR027417">
    <property type="entry name" value="P-loop_NTPase"/>
</dbReference>
<comment type="catalytic activity">
    <reaction evidence="11">
        <text>ATP + H2O + cellular proteinSide 1 = ADP + phosphate + cellular proteinSide 2.</text>
        <dbReference type="EC" id="7.4.2.8"/>
    </reaction>
</comment>
<keyword evidence="10 11" id="KW-0472">Membrane</keyword>
<dbReference type="Gene3D" id="3.40.50.300">
    <property type="entry name" value="P-loop containing nucleotide triphosphate hydrolases"/>
    <property type="match status" value="2"/>
</dbReference>
<gene>
    <name evidence="11" type="primary">secA</name>
    <name evidence="15" type="ORF">EBB_08845</name>
</gene>
<keyword evidence="9 11" id="KW-0811">Translocation</keyword>
<dbReference type="PANTHER" id="PTHR30612:SF0">
    <property type="entry name" value="CHLOROPLAST PROTEIN-TRANSPORTING ATPASE"/>
    <property type="match status" value="1"/>
</dbReference>
<dbReference type="Pfam" id="PF21090">
    <property type="entry name" value="P-loop_SecA"/>
    <property type="match status" value="2"/>
</dbReference>
<feature type="binding site" evidence="11">
    <location>
        <position position="544"/>
    </location>
    <ligand>
        <name>ATP</name>
        <dbReference type="ChEBI" id="CHEBI:30616"/>
    </ligand>
</feature>
<evidence type="ECO:0000256" key="5">
    <source>
        <dbReference type="ARBA" id="ARBA00022741"/>
    </source>
</evidence>
<evidence type="ECO:0000256" key="8">
    <source>
        <dbReference type="ARBA" id="ARBA00022967"/>
    </source>
</evidence>
<comment type="function">
    <text evidence="11">Part of the Sec protein translocase complex. Interacts with the SecYEG preprotein conducting channel. Has a central role in coupling the hydrolysis of ATP to the transfer of proteins into and across the cell membrane, serving both as a receptor for the preprotein-SecB complex and as an ATP-driven molecular motor driving the stepwise translocation of polypeptide chains across the membrane.</text>
</comment>
<dbReference type="Gene3D" id="3.90.1440.10">
    <property type="entry name" value="SecA, preprotein cross-linking domain"/>
    <property type="match status" value="1"/>
</dbReference>
<keyword evidence="3 11" id="KW-0963">Cytoplasm</keyword>
<dbReference type="InterPro" id="IPR011130">
    <property type="entry name" value="SecA_preprotein_X-link_dom"/>
</dbReference>
<feature type="domain" description="Helicase ATP-binding" evidence="12">
    <location>
        <begin position="116"/>
        <end position="295"/>
    </location>
</feature>
<evidence type="ECO:0000256" key="10">
    <source>
        <dbReference type="ARBA" id="ARBA00023136"/>
    </source>
</evidence>
<evidence type="ECO:0000256" key="11">
    <source>
        <dbReference type="HAMAP-Rule" id="MF_01382"/>
    </source>
</evidence>
<dbReference type="InterPro" id="IPR001650">
    <property type="entry name" value="Helicase_C-like"/>
</dbReference>
<keyword evidence="16" id="KW-1185">Reference proteome</keyword>
<keyword evidence="4" id="KW-0997">Cell inner membrane</keyword>
<keyword evidence="6 11" id="KW-0067">ATP-binding</keyword>
<dbReference type="SMART" id="SM00957">
    <property type="entry name" value="SecA_DEAD"/>
    <property type="match status" value="1"/>
</dbReference>
<reference evidence="15 16" key="1">
    <citation type="submission" date="2020-09" db="EMBL/GenBank/DDBJ databases">
        <title>Methylomonas albis sp. nov. and Methylomonas fluvii sp. nov.: Two cold-adapted methanotrophs from the River Elbe and an amended description of Methylovulum psychrotolerans strain Eb1.</title>
        <authorList>
            <person name="Bussmann I.K."/>
            <person name="Klings K.-W."/>
            <person name="Warnstedt J."/>
            <person name="Hoppert M."/>
            <person name="Saborowski A."/>
            <person name="Horn F."/>
            <person name="Liebner S."/>
        </authorList>
    </citation>
    <scope>NUCLEOTIDE SEQUENCE [LARGE SCALE GENOMIC DNA]</scope>
    <source>
        <strain evidence="15 16">EbB</strain>
    </source>
</reference>
<proteinExistence type="inferred from homology"/>
<evidence type="ECO:0000256" key="1">
    <source>
        <dbReference type="ARBA" id="ARBA00022448"/>
    </source>
</evidence>
<accession>A0ABR9DCF8</accession>
<dbReference type="PROSITE" id="PS51196">
    <property type="entry name" value="SECA_MOTOR_DEAD"/>
    <property type="match status" value="1"/>
</dbReference>
<dbReference type="InterPro" id="IPR020937">
    <property type="entry name" value="SecA_CS"/>
</dbReference>
<comment type="caution">
    <text evidence="15">The sequence shown here is derived from an EMBL/GenBank/DDBJ whole genome shotgun (WGS) entry which is preliminary data.</text>
</comment>
<dbReference type="CDD" id="cd18803">
    <property type="entry name" value="SF2_C_secA"/>
    <property type="match status" value="1"/>
</dbReference>
<comment type="similarity">
    <text evidence="11">Belongs to the SecA family.</text>
</comment>
<dbReference type="InterPro" id="IPR044722">
    <property type="entry name" value="SecA_SF2_C"/>
</dbReference>
<comment type="subunit">
    <text evidence="11">Monomer and homodimer. Part of the essential Sec protein translocation apparatus which comprises SecA, SecYEG and auxiliary proteins SecDF-YajC and YidC.</text>
</comment>
<dbReference type="RefSeq" id="WP_192393363.1">
    <property type="nucleotide sequence ID" value="NZ_CAJHIU010000001.1"/>
</dbReference>
<dbReference type="Pfam" id="PF07517">
    <property type="entry name" value="SecA_DEAD"/>
    <property type="match status" value="1"/>
</dbReference>
<keyword evidence="7 11" id="KW-0653">Protein transport</keyword>
<dbReference type="PROSITE" id="PS01312">
    <property type="entry name" value="SECA"/>
    <property type="match status" value="1"/>
</dbReference>
<dbReference type="EC" id="7.4.2.8" evidence="11"/>
<dbReference type="InterPro" id="IPR011115">
    <property type="entry name" value="SecA_DEAD"/>
</dbReference>
<evidence type="ECO:0000259" key="13">
    <source>
        <dbReference type="PROSITE" id="PS51194"/>
    </source>
</evidence>
<comment type="subcellular location">
    <subcellularLocation>
        <location evidence="11">Cell membrane</location>
        <topology evidence="11">Peripheral membrane protein</topology>
        <orientation evidence="11">Cytoplasmic side</orientation>
    </subcellularLocation>
    <subcellularLocation>
        <location evidence="11">Cytoplasm</location>
    </subcellularLocation>
    <text evidence="11">Distribution is 50-50.</text>
</comment>
<evidence type="ECO:0000256" key="3">
    <source>
        <dbReference type="ARBA" id="ARBA00022490"/>
    </source>
</evidence>
<dbReference type="PROSITE" id="PS51192">
    <property type="entry name" value="HELICASE_ATP_BIND_1"/>
    <property type="match status" value="1"/>
</dbReference>
<evidence type="ECO:0000256" key="9">
    <source>
        <dbReference type="ARBA" id="ARBA00023010"/>
    </source>
</evidence>
<dbReference type="InterPro" id="IPR000185">
    <property type="entry name" value="SecA"/>
</dbReference>
<evidence type="ECO:0000256" key="6">
    <source>
        <dbReference type="ARBA" id="ARBA00022840"/>
    </source>
</evidence>
<evidence type="ECO:0000313" key="15">
    <source>
        <dbReference type="EMBL" id="MBD9360640.1"/>
    </source>
</evidence>
<dbReference type="PROSITE" id="PS51194">
    <property type="entry name" value="HELICASE_CTER"/>
    <property type="match status" value="1"/>
</dbReference>
<dbReference type="Proteomes" id="UP000641152">
    <property type="component" value="Unassembled WGS sequence"/>
</dbReference>
<dbReference type="SUPFAM" id="SSF52540">
    <property type="entry name" value="P-loop containing nucleoside triphosphate hydrolases"/>
    <property type="match status" value="2"/>
</dbReference>
<evidence type="ECO:0000259" key="12">
    <source>
        <dbReference type="PROSITE" id="PS51192"/>
    </source>
</evidence>
<feature type="domain" description="Helicase C-terminal" evidence="13">
    <location>
        <begin position="469"/>
        <end position="618"/>
    </location>
</feature>
<dbReference type="SUPFAM" id="SSF81767">
    <property type="entry name" value="Pre-protein crosslinking domain of SecA"/>
    <property type="match status" value="1"/>
</dbReference>
<feature type="binding site" evidence="11">
    <location>
        <begin position="132"/>
        <end position="136"/>
    </location>
    <ligand>
        <name>ATP</name>
        <dbReference type="ChEBI" id="CHEBI:30616"/>
    </ligand>
</feature>
<evidence type="ECO:0000256" key="4">
    <source>
        <dbReference type="ARBA" id="ARBA00022519"/>
    </source>
</evidence>
<keyword evidence="2 11" id="KW-1003">Cell membrane</keyword>
<dbReference type="Pfam" id="PF01043">
    <property type="entry name" value="SecA_PP_bind"/>
    <property type="match status" value="1"/>
</dbReference>
<dbReference type="PANTHER" id="PTHR30612">
    <property type="entry name" value="SECA INNER MEMBRANE COMPONENT OF SEC PROTEIN SECRETION SYSTEM"/>
    <property type="match status" value="1"/>
</dbReference>
<evidence type="ECO:0000256" key="7">
    <source>
        <dbReference type="ARBA" id="ARBA00022927"/>
    </source>
</evidence>
<dbReference type="HAMAP" id="MF_01382">
    <property type="entry name" value="SecA"/>
    <property type="match status" value="1"/>
</dbReference>
<protein>
    <recommendedName>
        <fullName evidence="11">Protein translocase subunit SecA</fullName>
        <ecNumber evidence="11">7.4.2.8</ecNumber>
    </recommendedName>
</protein>
<sequence length="665" mass="75226">MSELVLRPGVHFGSYPQKPESRLSDFEQGAAAFFDKLHKRLNRQRFSQAYIVSRVEKVAAPLSHYNEQQLTIAILELRENLYRHGLTEELIISAFALIRETAGRTLNKRHFDVQLFGGWLMINGMLAEMETGEGKTLTATLPACTAALAGIPVHVITANDYLAARDEEILKPLYLRLGLKSGAVVDGMDLELRRKMYQQPIVHTTNKQIAFDYLRDRIEMGEDVGLLKFQFKQIQRQIKQPKSNALIMRGLCFAIIDEADSVLIDEAKTPLIITQTRPNEESPETYGDALYLASSLFINDDFVMDPKTRDVELTPQGENTIADMIIGLGPSWKNKRWREAMVKQALIAEYCFKRNKQYILKDNKVQIIDEFTGRVMEDRSWEQGLQQMIEAKEGCLISEQREPLARISYQRFFSRYLKLAGISGTVREVATEMQRVYGLHSVKVPTHRVSKRKILSERVYSTQAAKQRAFLQRVAEIHAQGRPILVGTGSVAESLEVSVWLEAAGLVHRVLNAEQDQHEAEIIAQAGQLYAITVATNMAGRGTDIALGLGVAELGGLHVIALNCNESRRIDRQLYGRSARQGDPGSCEAILALEDTVLQEYYSPVILKNLARMLADGESLPALWGQLVLRLPQHFKELRQRKIRRQLMQQDKHLSRILAFAGKFE</sequence>
<dbReference type="PRINTS" id="PR00906">
    <property type="entry name" value="SECA"/>
</dbReference>
<keyword evidence="8 11" id="KW-1278">Translocase</keyword>
<dbReference type="InterPro" id="IPR014018">
    <property type="entry name" value="SecA_motor_DEAD"/>
</dbReference>
<name>A0ABR9DCF8_9GAMM</name>
<dbReference type="InterPro" id="IPR036670">
    <property type="entry name" value="SecA_X-link_sf"/>
</dbReference>
<evidence type="ECO:0000313" key="16">
    <source>
        <dbReference type="Proteomes" id="UP000641152"/>
    </source>
</evidence>